<dbReference type="EMBL" id="JAULSR010000005">
    <property type="protein sequence ID" value="KAK0618427.1"/>
    <property type="molecule type" value="Genomic_DNA"/>
</dbReference>
<accession>A0AA40BYJ8</accession>
<organism evidence="1 2">
    <name type="scientific">Bombardia bombarda</name>
    <dbReference type="NCBI Taxonomy" id="252184"/>
    <lineage>
        <taxon>Eukaryota</taxon>
        <taxon>Fungi</taxon>
        <taxon>Dikarya</taxon>
        <taxon>Ascomycota</taxon>
        <taxon>Pezizomycotina</taxon>
        <taxon>Sordariomycetes</taxon>
        <taxon>Sordariomycetidae</taxon>
        <taxon>Sordariales</taxon>
        <taxon>Lasiosphaeriaceae</taxon>
        <taxon>Bombardia</taxon>
    </lineage>
</organism>
<comment type="caution">
    <text evidence="1">The sequence shown here is derived from an EMBL/GenBank/DDBJ whole genome shotgun (WGS) entry which is preliminary data.</text>
</comment>
<keyword evidence="2" id="KW-1185">Reference proteome</keyword>
<dbReference type="Proteomes" id="UP001174934">
    <property type="component" value="Unassembled WGS sequence"/>
</dbReference>
<proteinExistence type="predicted"/>
<reference evidence="1" key="1">
    <citation type="submission" date="2023-06" db="EMBL/GenBank/DDBJ databases">
        <title>Genome-scale phylogeny and comparative genomics of the fungal order Sordariales.</title>
        <authorList>
            <consortium name="Lawrence Berkeley National Laboratory"/>
            <person name="Hensen N."/>
            <person name="Bonometti L."/>
            <person name="Westerberg I."/>
            <person name="Brannstrom I.O."/>
            <person name="Guillou S."/>
            <person name="Cros-Aarteil S."/>
            <person name="Calhoun S."/>
            <person name="Haridas S."/>
            <person name="Kuo A."/>
            <person name="Mondo S."/>
            <person name="Pangilinan J."/>
            <person name="Riley R."/>
            <person name="LaButti K."/>
            <person name="Andreopoulos B."/>
            <person name="Lipzen A."/>
            <person name="Chen C."/>
            <person name="Yanf M."/>
            <person name="Daum C."/>
            <person name="Ng V."/>
            <person name="Clum A."/>
            <person name="Steindorff A."/>
            <person name="Ohm R."/>
            <person name="Martin F."/>
            <person name="Silar P."/>
            <person name="Natvig D."/>
            <person name="Lalanne C."/>
            <person name="Gautier V."/>
            <person name="Ament-velasquez S.L."/>
            <person name="Kruys A."/>
            <person name="Hutchinson M.I."/>
            <person name="Powell A.J."/>
            <person name="Barry K."/>
            <person name="Miller A.N."/>
            <person name="Grigoriev I.V."/>
            <person name="Debuchy R."/>
            <person name="Gladieux P."/>
            <person name="Thoren M.H."/>
            <person name="Johannesson H."/>
        </authorList>
    </citation>
    <scope>NUCLEOTIDE SEQUENCE</scope>
    <source>
        <strain evidence="1">SMH3391-2</strain>
    </source>
</reference>
<protein>
    <submittedName>
        <fullName evidence="1">Uncharacterized protein</fullName>
    </submittedName>
</protein>
<evidence type="ECO:0000313" key="1">
    <source>
        <dbReference type="EMBL" id="KAK0618427.1"/>
    </source>
</evidence>
<sequence>MSSHAHAPRWPGSRDVKTRSITRKAAAGYAFGLQILAPTCCVIPSWTSLHRMKAAGLDTSIGIPFSFTTRGHYRVRIMGGGWHTNPPSKSGGHWIDRYNWATTYTPGKWSCTIAELWAAAASSTQPFLF</sequence>
<dbReference type="AlphaFoldDB" id="A0AA40BYJ8"/>
<gene>
    <name evidence="1" type="ORF">B0T17DRAFT_509968</name>
</gene>
<evidence type="ECO:0000313" key="2">
    <source>
        <dbReference type="Proteomes" id="UP001174934"/>
    </source>
</evidence>
<name>A0AA40BYJ8_9PEZI</name>